<evidence type="ECO:0000256" key="7">
    <source>
        <dbReference type="ARBA" id="ARBA00022837"/>
    </source>
</evidence>
<keyword evidence="7" id="KW-0106">Calcium</keyword>
<dbReference type="Proteomes" id="UP000225277">
    <property type="component" value="Unassembled WGS sequence"/>
</dbReference>
<protein>
    <recommendedName>
        <fullName evidence="10">Carboxylic ester hydrolase</fullName>
        <ecNumber evidence="10">3.1.1.-</ecNumber>
    </recommendedName>
</protein>
<keyword evidence="6 10" id="KW-0378">Hydrolase</keyword>
<feature type="chain" id="PRO_5013426361" description="Carboxylic ester hydrolase" evidence="10">
    <location>
        <begin position="25"/>
        <end position="538"/>
    </location>
</feature>
<accession>A0A2D3VCR0</accession>
<dbReference type="GO" id="GO:0045493">
    <property type="term" value="P:xylan catabolic process"/>
    <property type="evidence" value="ECO:0007669"/>
    <property type="project" value="UniProtKB-KW"/>
</dbReference>
<keyword evidence="3" id="KW-0624">Polysaccharide degradation</keyword>
<dbReference type="EC" id="3.1.1.-" evidence="10"/>
<evidence type="ECO:0000256" key="4">
    <source>
        <dbReference type="ARBA" id="ARBA00022723"/>
    </source>
</evidence>
<keyword evidence="3" id="KW-0858">Xylan degradation</keyword>
<evidence type="ECO:0000256" key="10">
    <source>
        <dbReference type="RuleBase" id="RU361238"/>
    </source>
</evidence>
<keyword evidence="8" id="KW-1015">Disulfide bond</keyword>
<dbReference type="Gene3D" id="3.40.50.1820">
    <property type="entry name" value="alpha/beta hydrolase"/>
    <property type="match status" value="1"/>
</dbReference>
<evidence type="ECO:0000256" key="8">
    <source>
        <dbReference type="ARBA" id="ARBA00023157"/>
    </source>
</evidence>
<dbReference type="RefSeq" id="XP_023627433.1">
    <property type="nucleotide sequence ID" value="XM_023771665.1"/>
</dbReference>
<dbReference type="PANTHER" id="PTHR33938:SF15">
    <property type="entry name" value="FERULOYL ESTERASE B-RELATED"/>
    <property type="match status" value="1"/>
</dbReference>
<organism evidence="11 12">
    <name type="scientific">Ramularia collo-cygni</name>
    <dbReference type="NCBI Taxonomy" id="112498"/>
    <lineage>
        <taxon>Eukaryota</taxon>
        <taxon>Fungi</taxon>
        <taxon>Dikarya</taxon>
        <taxon>Ascomycota</taxon>
        <taxon>Pezizomycotina</taxon>
        <taxon>Dothideomycetes</taxon>
        <taxon>Dothideomycetidae</taxon>
        <taxon>Mycosphaerellales</taxon>
        <taxon>Mycosphaerellaceae</taxon>
        <taxon>Ramularia</taxon>
    </lineage>
</organism>
<keyword evidence="2" id="KW-0719">Serine esterase</keyword>
<evidence type="ECO:0000256" key="2">
    <source>
        <dbReference type="ARBA" id="ARBA00022487"/>
    </source>
</evidence>
<evidence type="ECO:0000313" key="12">
    <source>
        <dbReference type="Proteomes" id="UP000225277"/>
    </source>
</evidence>
<dbReference type="GO" id="GO:0030600">
    <property type="term" value="F:feruloyl esterase activity"/>
    <property type="evidence" value="ECO:0007669"/>
    <property type="project" value="UniProtKB-EC"/>
</dbReference>
<dbReference type="GO" id="GO:0046872">
    <property type="term" value="F:metal ion binding"/>
    <property type="evidence" value="ECO:0007669"/>
    <property type="project" value="UniProtKB-KW"/>
</dbReference>
<comment type="similarity">
    <text evidence="1 10">Belongs to the tannase family.</text>
</comment>
<dbReference type="GeneID" id="35601539"/>
<dbReference type="Pfam" id="PF07519">
    <property type="entry name" value="Tannase"/>
    <property type="match status" value="1"/>
</dbReference>
<dbReference type="AlphaFoldDB" id="A0A2D3VCR0"/>
<keyword evidence="3" id="KW-0119">Carbohydrate metabolism</keyword>
<evidence type="ECO:0000256" key="5">
    <source>
        <dbReference type="ARBA" id="ARBA00022729"/>
    </source>
</evidence>
<evidence type="ECO:0000256" key="9">
    <source>
        <dbReference type="ARBA" id="ARBA00034075"/>
    </source>
</evidence>
<gene>
    <name evidence="11" type="ORF">RCC_06402</name>
</gene>
<evidence type="ECO:0000256" key="6">
    <source>
        <dbReference type="ARBA" id="ARBA00022801"/>
    </source>
</evidence>
<keyword evidence="5 10" id="KW-0732">Signal</keyword>
<dbReference type="SUPFAM" id="SSF53474">
    <property type="entry name" value="alpha/beta-Hydrolases"/>
    <property type="match status" value="1"/>
</dbReference>
<keyword evidence="4" id="KW-0479">Metal-binding</keyword>
<dbReference type="InterPro" id="IPR011118">
    <property type="entry name" value="Tannase/feruloyl_esterase"/>
</dbReference>
<reference evidence="11 12" key="1">
    <citation type="submission" date="2016-03" db="EMBL/GenBank/DDBJ databases">
        <authorList>
            <person name="Ploux O."/>
        </authorList>
    </citation>
    <scope>NUCLEOTIDE SEQUENCE [LARGE SCALE GENOMIC DNA]</scope>
    <source>
        <strain evidence="11 12">URUG2</strain>
    </source>
</reference>
<dbReference type="InterPro" id="IPR029058">
    <property type="entry name" value="AB_hydrolase_fold"/>
</dbReference>
<sequence>MLCRISRAYSLLVAWALLINISTGSTVRHQSFRSRCLSFAPETHIQHSRRTILEYVTAGTNLTLDDNDSSCKRPSQVVATDICRVALSVATTHRSSITFELWLPDQWSGRFLATGNGGVDGCIKYEDLAYGSSNGFVTAGANNGHNGTTLVTALENEDVLVDFSYRSLHTTAEVGKELAKQFYGQCHSTSYYLGCSLGGRQAIGAADRFPDDFDGIFAGAPAVDFNNLYSWRASFPLVTNKSDSDPVMAETWKALVHDSVLSQCDGLDGVMDGIIEDPTLCNFDPSLLLCSDSQDTGCLSPAQVNTVKGVYSPYTYPNGTLIYPALQPGMEIAASAGLLSGQPFAYSVDWFKYVIYQNASWDPYTYSTKDAAVASLKNPADIQTWPQDLAAFRNRGGKLIMTHGQQDHQISSYQSPRLYERLREGSGSSYREMDNWLRFFRISGMNHCSAGPGAWVMGQGGGASATGIGFDPESNILAALVQWVEGDEAPETILGTKFENDTVSMGRKFQRRHCRWPFRNEYVGGDASDPASWNCRQP</sequence>
<dbReference type="PANTHER" id="PTHR33938">
    <property type="entry name" value="FERULOYL ESTERASE B-RELATED"/>
    <property type="match status" value="1"/>
</dbReference>
<proteinExistence type="inferred from homology"/>
<evidence type="ECO:0000256" key="1">
    <source>
        <dbReference type="ARBA" id="ARBA00006249"/>
    </source>
</evidence>
<evidence type="ECO:0000313" key="11">
    <source>
        <dbReference type="EMBL" id="CZT20544.1"/>
    </source>
</evidence>
<keyword evidence="12" id="KW-1185">Reference proteome</keyword>
<feature type="signal peptide" evidence="10">
    <location>
        <begin position="1"/>
        <end position="24"/>
    </location>
</feature>
<dbReference type="EMBL" id="FJUY01000009">
    <property type="protein sequence ID" value="CZT20544.1"/>
    <property type="molecule type" value="Genomic_DNA"/>
</dbReference>
<name>A0A2D3VCR0_9PEZI</name>
<comment type="catalytic activity">
    <reaction evidence="9">
        <text>feruloyl-polysaccharide + H2O = ferulate + polysaccharide.</text>
        <dbReference type="EC" id="3.1.1.73"/>
    </reaction>
</comment>
<evidence type="ECO:0000256" key="3">
    <source>
        <dbReference type="ARBA" id="ARBA00022651"/>
    </source>
</evidence>
<dbReference type="OrthoDB" id="3039123at2759"/>